<evidence type="ECO:0000313" key="2">
    <source>
        <dbReference type="Proteomes" id="UP001501710"/>
    </source>
</evidence>
<keyword evidence="2" id="KW-1185">Reference proteome</keyword>
<dbReference type="RefSeq" id="WP_344889148.1">
    <property type="nucleotide sequence ID" value="NZ_BAABAS010000003.1"/>
</dbReference>
<reference evidence="2" key="1">
    <citation type="journal article" date="2019" name="Int. J. Syst. Evol. Microbiol.">
        <title>The Global Catalogue of Microorganisms (GCM) 10K type strain sequencing project: providing services to taxonomists for standard genome sequencing and annotation.</title>
        <authorList>
            <consortium name="The Broad Institute Genomics Platform"/>
            <consortium name="The Broad Institute Genome Sequencing Center for Infectious Disease"/>
            <person name="Wu L."/>
            <person name="Ma J."/>
        </authorList>
    </citation>
    <scope>NUCLEOTIDE SEQUENCE [LARGE SCALE GENOMIC DNA]</scope>
    <source>
        <strain evidence="2">JCM 17440</strain>
    </source>
</reference>
<dbReference type="SMART" id="SM01260">
    <property type="entry name" value="LANC_like"/>
    <property type="match status" value="1"/>
</dbReference>
<name>A0ABP8BSR1_9ACTN</name>
<dbReference type="SUPFAM" id="SSF158745">
    <property type="entry name" value="LanC-like"/>
    <property type="match status" value="1"/>
</dbReference>
<dbReference type="Proteomes" id="UP001501710">
    <property type="component" value="Unassembled WGS sequence"/>
</dbReference>
<dbReference type="Gene3D" id="1.50.10.20">
    <property type="match status" value="1"/>
</dbReference>
<dbReference type="EMBL" id="BAABAS010000003">
    <property type="protein sequence ID" value="GAA4225013.1"/>
    <property type="molecule type" value="Genomic_DNA"/>
</dbReference>
<protein>
    <submittedName>
        <fullName evidence="1">Lanthionine synthetase C family protein</fullName>
    </submittedName>
</protein>
<evidence type="ECO:0000313" key="1">
    <source>
        <dbReference type="EMBL" id="GAA4225013.1"/>
    </source>
</evidence>
<dbReference type="PRINTS" id="PR01950">
    <property type="entry name" value="LANCSUPER"/>
</dbReference>
<dbReference type="InterPro" id="IPR007822">
    <property type="entry name" value="LANC-like"/>
</dbReference>
<comment type="caution">
    <text evidence="1">The sequence shown here is derived from an EMBL/GenBank/DDBJ whole genome shotgun (WGS) entry which is preliminary data.</text>
</comment>
<dbReference type="InterPro" id="IPR033889">
    <property type="entry name" value="LanC"/>
</dbReference>
<accession>A0ABP8BSR1</accession>
<organism evidence="1 2">
    <name type="scientific">Actinomadura meridiana</name>
    <dbReference type="NCBI Taxonomy" id="559626"/>
    <lineage>
        <taxon>Bacteria</taxon>
        <taxon>Bacillati</taxon>
        <taxon>Actinomycetota</taxon>
        <taxon>Actinomycetes</taxon>
        <taxon>Streptosporangiales</taxon>
        <taxon>Thermomonosporaceae</taxon>
        <taxon>Actinomadura</taxon>
    </lineage>
</organism>
<proteinExistence type="predicted"/>
<sequence>MFPPAQATEPGQSLARGAAGIALLHVERVHDRIGHWDTVHAWVKAATHDEVTAGDTAGLFFGAPAIAYLLTVAGQPAYGPVLRDLDGHIEALVRERLGLARDRIDRGCLPALSEFDLISGLTGFGAYLLLRGQGGDLLADVLGYLVRLTGPLKIGDIEVPGWWSANGLSDEESPDWPDGHGNFGMAHGIGGPLAFLSAAMMSGVSVSGQPEAVARICSALDRAQAGGDHWPGVVSLTDWTSGAPTGRTAERPSWCYGTPGIARAQQLAGIALDDQGRKRTAEQLLYECVTDERQLALLSDTSICHGWAGLLQVVWRTAKDADDSRLAGQLPRLIDGMDRRLNADPPGHCGLLEGAAGVELVRHTLARGTSRPLPWDACLLLDGGPKAAPHVVMNRQERDR</sequence>
<gene>
    <name evidence="1" type="ORF">GCM10022254_05930</name>
</gene>
<dbReference type="CDD" id="cd04793">
    <property type="entry name" value="LanC"/>
    <property type="match status" value="1"/>
</dbReference>
<dbReference type="Pfam" id="PF05147">
    <property type="entry name" value="LANC_like"/>
    <property type="match status" value="1"/>
</dbReference>
<dbReference type="PRINTS" id="PR01955">
    <property type="entry name" value="LANCFRANKIA"/>
</dbReference>